<dbReference type="Proteomes" id="UP001597052">
    <property type="component" value="Unassembled WGS sequence"/>
</dbReference>
<gene>
    <name evidence="1" type="ORF">ACFSBW_17260</name>
</gene>
<name>A0ABD6DBZ2_9EURY</name>
<evidence type="ECO:0000313" key="1">
    <source>
        <dbReference type="EMBL" id="MFD1643622.1"/>
    </source>
</evidence>
<protein>
    <submittedName>
        <fullName evidence="1">Uncharacterized protein</fullName>
    </submittedName>
</protein>
<accession>A0ABD6DBZ2</accession>
<keyword evidence="2" id="KW-1185">Reference proteome</keyword>
<sequence length="58" mass="6588">MQACEEYGIGFIPYFSIAAGSVSRIEAIQEVCDAADPRHCKLRTSQRERRCLLHFALE</sequence>
<dbReference type="RefSeq" id="WP_379827589.1">
    <property type="nucleotide sequence ID" value="NZ_JANHDJ010000008.1"/>
</dbReference>
<reference evidence="1 2" key="1">
    <citation type="journal article" date="2019" name="Int. J. Syst. Evol. Microbiol.">
        <title>The Global Catalogue of Microorganisms (GCM) 10K type strain sequencing project: providing services to taxonomists for standard genome sequencing and annotation.</title>
        <authorList>
            <consortium name="The Broad Institute Genomics Platform"/>
            <consortium name="The Broad Institute Genome Sequencing Center for Infectious Disease"/>
            <person name="Wu L."/>
            <person name="Ma J."/>
        </authorList>
    </citation>
    <scope>NUCLEOTIDE SEQUENCE [LARGE SCALE GENOMIC DNA]</scope>
    <source>
        <strain evidence="1 2">CGMCC 1.10593</strain>
    </source>
</reference>
<comment type="caution">
    <text evidence="1">The sequence shown here is derived from an EMBL/GenBank/DDBJ whole genome shotgun (WGS) entry which is preliminary data.</text>
</comment>
<organism evidence="1 2">
    <name type="scientific">Halohasta litorea</name>
    <dbReference type="NCBI Taxonomy" id="869891"/>
    <lineage>
        <taxon>Archaea</taxon>
        <taxon>Methanobacteriati</taxon>
        <taxon>Methanobacteriota</taxon>
        <taxon>Stenosarchaea group</taxon>
        <taxon>Halobacteria</taxon>
        <taxon>Halobacteriales</taxon>
        <taxon>Haloferacaceae</taxon>
        <taxon>Halohasta</taxon>
    </lineage>
</organism>
<proteinExistence type="predicted"/>
<dbReference type="AlphaFoldDB" id="A0ABD6DBZ2"/>
<dbReference type="EMBL" id="JBHUDM010000006">
    <property type="protein sequence ID" value="MFD1643622.1"/>
    <property type="molecule type" value="Genomic_DNA"/>
</dbReference>
<evidence type="ECO:0000313" key="2">
    <source>
        <dbReference type="Proteomes" id="UP001597052"/>
    </source>
</evidence>